<dbReference type="Proteomes" id="UP001214043">
    <property type="component" value="Chromosome"/>
</dbReference>
<dbReference type="InterPro" id="IPR012337">
    <property type="entry name" value="RNaseH-like_sf"/>
</dbReference>
<organism evidence="2 3">
    <name type="scientific">Hyphococcus flavus</name>
    <dbReference type="NCBI Taxonomy" id="1866326"/>
    <lineage>
        <taxon>Bacteria</taxon>
        <taxon>Pseudomonadati</taxon>
        <taxon>Pseudomonadota</taxon>
        <taxon>Alphaproteobacteria</taxon>
        <taxon>Parvularculales</taxon>
        <taxon>Parvularculaceae</taxon>
        <taxon>Hyphococcus</taxon>
    </lineage>
</organism>
<dbReference type="InterPro" id="IPR001584">
    <property type="entry name" value="Integrase_cat-core"/>
</dbReference>
<evidence type="ECO:0000259" key="1">
    <source>
        <dbReference type="PROSITE" id="PS50994"/>
    </source>
</evidence>
<feature type="domain" description="Integrase catalytic" evidence="1">
    <location>
        <begin position="35"/>
        <end position="208"/>
    </location>
</feature>
<dbReference type="Gene3D" id="3.30.420.10">
    <property type="entry name" value="Ribonuclease H-like superfamily/Ribonuclease H"/>
    <property type="match status" value="1"/>
</dbReference>
<dbReference type="GO" id="GO:0015074">
    <property type="term" value="P:DNA integration"/>
    <property type="evidence" value="ECO:0007669"/>
    <property type="project" value="InterPro"/>
</dbReference>
<dbReference type="KEGG" id="hfl:PUV54_01700"/>
<accession>A0AAF0CHG9</accession>
<dbReference type="GO" id="GO:0003676">
    <property type="term" value="F:nucleic acid binding"/>
    <property type="evidence" value="ECO:0007669"/>
    <property type="project" value="InterPro"/>
</dbReference>
<dbReference type="InterPro" id="IPR036397">
    <property type="entry name" value="RNaseH_sf"/>
</dbReference>
<reference evidence="2" key="1">
    <citation type="submission" date="2023-02" db="EMBL/GenBank/DDBJ databases">
        <title>Genome sequence of Hyphococcus flavus.</title>
        <authorList>
            <person name="Rong J.-C."/>
            <person name="Zhao Q."/>
            <person name="Yi M."/>
            <person name="Wu J.-Y."/>
        </authorList>
    </citation>
    <scope>NUCLEOTIDE SEQUENCE</scope>
    <source>
        <strain evidence="2">MCCC 1K03223</strain>
    </source>
</reference>
<dbReference type="Pfam" id="PF13683">
    <property type="entry name" value="rve_3"/>
    <property type="match status" value="1"/>
</dbReference>
<dbReference type="SUPFAM" id="SSF53098">
    <property type="entry name" value="Ribonuclease H-like"/>
    <property type="match status" value="1"/>
</dbReference>
<sequence length="228" mass="25966">MSLANPLWGAPRIHGELKMIGIDIAQSTVAKYMVKRRRPPSQSWKTFICNHTDGIAACDFLVVPTIGFKLLFAFIVMAHGRRKLLHVGVTAHPTAEWTAQQLREAFPWDQTPESLIRDNDAIYGAVFKNRLKSMSIRDGPTAPRSPWQNGYVERLIGSIRRECLDHIIIRDESHLRRVLRAYAEYYNSARTHLGLEKNSPVPRKPQAHGRLVSRPHLGGLHYEYARIG</sequence>
<gene>
    <name evidence="2" type="ORF">PUV54_01700</name>
</gene>
<keyword evidence="3" id="KW-1185">Reference proteome</keyword>
<proteinExistence type="predicted"/>
<evidence type="ECO:0000313" key="3">
    <source>
        <dbReference type="Proteomes" id="UP001214043"/>
    </source>
</evidence>
<protein>
    <submittedName>
        <fullName evidence="2">Integrase core domain-containing protein</fullName>
    </submittedName>
</protein>
<dbReference type="EMBL" id="CP118166">
    <property type="protein sequence ID" value="WDI31902.1"/>
    <property type="molecule type" value="Genomic_DNA"/>
</dbReference>
<dbReference type="PROSITE" id="PS50994">
    <property type="entry name" value="INTEGRASE"/>
    <property type="match status" value="1"/>
</dbReference>
<dbReference type="AlphaFoldDB" id="A0AAF0CHG9"/>
<dbReference type="RefSeq" id="WP_274493786.1">
    <property type="nucleotide sequence ID" value="NZ_CP118166.1"/>
</dbReference>
<name>A0AAF0CHG9_9PROT</name>
<evidence type="ECO:0000313" key="2">
    <source>
        <dbReference type="EMBL" id="WDI31902.1"/>
    </source>
</evidence>